<dbReference type="GO" id="GO:0042800">
    <property type="term" value="F:histone H3K4 methyltransferase activity"/>
    <property type="evidence" value="ECO:0007669"/>
    <property type="project" value="TreeGrafter"/>
</dbReference>
<evidence type="ECO:0000313" key="2">
    <source>
        <dbReference type="Proteomes" id="UP000095283"/>
    </source>
</evidence>
<evidence type="ECO:0000313" key="3">
    <source>
        <dbReference type="WBParaSite" id="Hba_17130"/>
    </source>
</evidence>
<dbReference type="AlphaFoldDB" id="A0A1I7XIJ0"/>
<dbReference type="GO" id="GO:0000014">
    <property type="term" value="F:single-stranded DNA endodeoxyribonuclease activity"/>
    <property type="evidence" value="ECO:0007669"/>
    <property type="project" value="TreeGrafter"/>
</dbReference>
<dbReference type="InterPro" id="IPR041426">
    <property type="entry name" value="Mos1_HTH"/>
</dbReference>
<organism evidence="2 3">
    <name type="scientific">Heterorhabditis bacteriophora</name>
    <name type="common">Entomopathogenic nematode worm</name>
    <dbReference type="NCBI Taxonomy" id="37862"/>
    <lineage>
        <taxon>Eukaryota</taxon>
        <taxon>Metazoa</taxon>
        <taxon>Ecdysozoa</taxon>
        <taxon>Nematoda</taxon>
        <taxon>Chromadorea</taxon>
        <taxon>Rhabditida</taxon>
        <taxon>Rhabditina</taxon>
        <taxon>Rhabditomorpha</taxon>
        <taxon>Strongyloidea</taxon>
        <taxon>Heterorhabditidae</taxon>
        <taxon>Heterorhabditis</taxon>
    </lineage>
</organism>
<name>A0A1I7XIJ0_HETBA</name>
<feature type="domain" description="Mos1 transposase HTH" evidence="1">
    <location>
        <begin position="5"/>
        <end position="46"/>
    </location>
</feature>
<dbReference type="GO" id="GO:0015074">
    <property type="term" value="P:DNA integration"/>
    <property type="evidence" value="ECO:0007669"/>
    <property type="project" value="TreeGrafter"/>
</dbReference>
<sequence>MATDKVYLRHCILYDFQQRRNATEACRNLVKDRTCRICFENFGAGDFDLNDKPRSGRPSLIDDDIVKTMIEQGLFLTRSEIAKKLYSAQQTISDHIRKIGLMWKYSRWVPHELSEKNLLNRVVMCTSLLAWSKNEPFLDRIITGDEKWITYKKS</sequence>
<dbReference type="GO" id="GO:0005634">
    <property type="term" value="C:nucleus"/>
    <property type="evidence" value="ECO:0007669"/>
    <property type="project" value="TreeGrafter"/>
</dbReference>
<dbReference type="GO" id="GO:0000729">
    <property type="term" value="P:DNA double-strand break processing"/>
    <property type="evidence" value="ECO:0007669"/>
    <property type="project" value="TreeGrafter"/>
</dbReference>
<accession>A0A1I7XIJ0</accession>
<dbReference type="GO" id="GO:0000793">
    <property type="term" value="C:condensed chromosome"/>
    <property type="evidence" value="ECO:0007669"/>
    <property type="project" value="TreeGrafter"/>
</dbReference>
<reference evidence="3" key="1">
    <citation type="submission" date="2016-11" db="UniProtKB">
        <authorList>
            <consortium name="WormBaseParasite"/>
        </authorList>
    </citation>
    <scope>IDENTIFICATION</scope>
</reference>
<dbReference type="GO" id="GO:0046975">
    <property type="term" value="F:histone H3K36 methyltransferase activity"/>
    <property type="evidence" value="ECO:0007669"/>
    <property type="project" value="TreeGrafter"/>
</dbReference>
<dbReference type="InterPro" id="IPR052709">
    <property type="entry name" value="Transposase-MT_Hybrid"/>
</dbReference>
<keyword evidence="2" id="KW-1185">Reference proteome</keyword>
<dbReference type="GO" id="GO:0031297">
    <property type="term" value="P:replication fork processing"/>
    <property type="evidence" value="ECO:0007669"/>
    <property type="project" value="TreeGrafter"/>
</dbReference>
<proteinExistence type="predicted"/>
<dbReference type="Gene3D" id="1.10.10.1450">
    <property type="match status" value="1"/>
</dbReference>
<protein>
    <submittedName>
        <fullName evidence="3">HTH_48 domain-containing protein</fullName>
    </submittedName>
</protein>
<dbReference type="Pfam" id="PF17906">
    <property type="entry name" value="HTH_48"/>
    <property type="match status" value="1"/>
</dbReference>
<dbReference type="GO" id="GO:0044774">
    <property type="term" value="P:mitotic DNA integrity checkpoint signaling"/>
    <property type="evidence" value="ECO:0007669"/>
    <property type="project" value="TreeGrafter"/>
</dbReference>
<dbReference type="InterPro" id="IPR036397">
    <property type="entry name" value="RNaseH_sf"/>
</dbReference>
<dbReference type="GO" id="GO:0006303">
    <property type="term" value="P:double-strand break repair via nonhomologous end joining"/>
    <property type="evidence" value="ECO:0007669"/>
    <property type="project" value="TreeGrafter"/>
</dbReference>
<dbReference type="Proteomes" id="UP000095283">
    <property type="component" value="Unplaced"/>
</dbReference>
<dbReference type="GO" id="GO:0035861">
    <property type="term" value="C:site of double-strand break"/>
    <property type="evidence" value="ECO:0007669"/>
    <property type="project" value="TreeGrafter"/>
</dbReference>
<dbReference type="GO" id="GO:0044547">
    <property type="term" value="F:DNA topoisomerase binding"/>
    <property type="evidence" value="ECO:0007669"/>
    <property type="project" value="TreeGrafter"/>
</dbReference>
<dbReference type="PANTHER" id="PTHR46060:SF2">
    <property type="entry name" value="HISTONE-LYSINE N-METHYLTRANSFERASE SETMAR"/>
    <property type="match status" value="1"/>
</dbReference>
<dbReference type="WBParaSite" id="Hba_17130">
    <property type="protein sequence ID" value="Hba_17130"/>
    <property type="gene ID" value="Hba_17130"/>
</dbReference>
<dbReference type="Gene3D" id="3.30.420.10">
    <property type="entry name" value="Ribonuclease H-like superfamily/Ribonuclease H"/>
    <property type="match status" value="1"/>
</dbReference>
<dbReference type="GO" id="GO:0003690">
    <property type="term" value="F:double-stranded DNA binding"/>
    <property type="evidence" value="ECO:0007669"/>
    <property type="project" value="TreeGrafter"/>
</dbReference>
<evidence type="ECO:0000259" key="1">
    <source>
        <dbReference type="Pfam" id="PF17906"/>
    </source>
</evidence>
<dbReference type="GO" id="GO:0003697">
    <property type="term" value="F:single-stranded DNA binding"/>
    <property type="evidence" value="ECO:0007669"/>
    <property type="project" value="TreeGrafter"/>
</dbReference>
<dbReference type="PANTHER" id="PTHR46060">
    <property type="entry name" value="MARINER MOS1 TRANSPOSASE-LIKE PROTEIN"/>
    <property type="match status" value="1"/>
</dbReference>